<feature type="transmembrane region" description="Helical" evidence="7">
    <location>
        <begin position="402"/>
        <end position="428"/>
    </location>
</feature>
<reference evidence="9" key="2">
    <citation type="journal article" date="2021" name="PeerJ">
        <title>Extensive microbial diversity within the chicken gut microbiome revealed by metagenomics and culture.</title>
        <authorList>
            <person name="Gilroy R."/>
            <person name="Ravi A."/>
            <person name="Getino M."/>
            <person name="Pursley I."/>
            <person name="Horton D.L."/>
            <person name="Alikhan N.F."/>
            <person name="Baker D."/>
            <person name="Gharbi K."/>
            <person name="Hall N."/>
            <person name="Watson M."/>
            <person name="Adriaenssens E.M."/>
            <person name="Foster-Nyarko E."/>
            <person name="Jarju S."/>
            <person name="Secka A."/>
            <person name="Antonio M."/>
            <person name="Oren A."/>
            <person name="Chaudhuri R.R."/>
            <person name="La Ragione R."/>
            <person name="Hildebrand F."/>
            <person name="Pallen M.J."/>
        </authorList>
    </citation>
    <scope>NUCLEOTIDE SEQUENCE</scope>
    <source>
        <strain evidence="9">ChiSjej3B21-11622</strain>
    </source>
</reference>
<evidence type="ECO:0000256" key="5">
    <source>
        <dbReference type="ARBA" id="ARBA00023136"/>
    </source>
</evidence>
<feature type="transmembrane region" description="Helical" evidence="7">
    <location>
        <begin position="300"/>
        <end position="325"/>
    </location>
</feature>
<evidence type="ECO:0000256" key="6">
    <source>
        <dbReference type="ARBA" id="ARBA00038076"/>
    </source>
</evidence>
<dbReference type="Pfam" id="PF02687">
    <property type="entry name" value="FtsX"/>
    <property type="match status" value="2"/>
</dbReference>
<protein>
    <submittedName>
        <fullName evidence="9">FtsX-like permease family protein</fullName>
    </submittedName>
</protein>
<feature type="domain" description="ABC3 transporter permease C-terminal" evidence="8">
    <location>
        <begin position="308"/>
        <end position="438"/>
    </location>
</feature>
<feature type="transmembrane region" description="Helical" evidence="7">
    <location>
        <begin position="848"/>
        <end position="874"/>
    </location>
</feature>
<proteinExistence type="inferred from homology"/>
<accession>A0A9D0ZSB6</accession>
<sequence>MKNRIVWRVTRRYMKQNKKRTFTAFLGILFMVVLMTCVFVGKDTAIAYLRQVASQKDGKWQVSMYGITQKELSKVQSLPYVAETAVSMDLGYTSLAESKNPLRPYLFVKAYTALCFDWMNIHLKEGRLPEHEGELLISESILDDGADLGIGDTIDADFFQRTITGLSSGGSKTIFPFYGIEVTPGETVSVPQNFPYYGKNDSFRENQTPSGKSASYQIVGIMEAPSFETKDGAGYPALTLLSDTAVSSLSTFNLSLTMDLSRLPSQYSQELRSIASDCEIDFNNYLLIFSGDSSDSTLNLVVIFLQVFFALIIMGASVLLICNVFRLSYLERSRYLGMLASVGATRRQKRSSVYYEAFSLLLAALPLGIFLGIGVVELGMLLLNPFLGKILMLSDYLAEGAIPLAISPGAIALILLLSSATVLISAFLPARRIAKTGPIECIRQDTDLRRQPARTSFFLIRRLKVEGMLAVNTLRRQKKSSRAMVSAASVFMTLMVVTSFGASSLLRIAHTKLDSSGAAVGTDLKSWDYLAVGDNSEEIHALTDELQSSKETDTLRLWYTGTFLGLVDGNVYSQEFWDAYHDIFNLYYRRTLSEEEFASLAMTSEKVINLLAVDSETLDALAKDAGADPDLLHNAESPSALIVNEGELSTDTVRVWQMTPEHYRFYHIEPMTSLKTGKKLDLRLTSGTTEETANLEVTAAGFLTKQQISQYAGLSSDYLWLIIGPETCQKILDITKNEEGISPGISANLYIRLKSNASGLSRRLDDLSSDSASGSDSMIVLPVYLTQDFSGALYTIIQVLLICFVVLTSVICLLNLYNSISGRMTERKREFAILLSVGMTKKQLKKMLLAESWGILLQSLLLTAIASAFCIFLIRECLTRIFGNIVLPLPLPAFSASFLITLLAVFLITRYSFFRQNYSNLLEELRRESV</sequence>
<keyword evidence="5 7" id="KW-0472">Membrane</keyword>
<gene>
    <name evidence="9" type="ORF">IAB26_00850</name>
</gene>
<name>A0A9D0ZSB6_9FIRM</name>
<dbReference type="InterPro" id="IPR050250">
    <property type="entry name" value="Macrolide_Exporter_MacB"/>
</dbReference>
<feature type="transmembrane region" description="Helical" evidence="7">
    <location>
        <begin position="894"/>
        <end position="913"/>
    </location>
</feature>
<comment type="caution">
    <text evidence="9">The sequence shown here is derived from an EMBL/GenBank/DDBJ whole genome shotgun (WGS) entry which is preliminary data.</text>
</comment>
<dbReference type="PANTHER" id="PTHR30572:SF4">
    <property type="entry name" value="ABC TRANSPORTER PERMEASE YTRF"/>
    <property type="match status" value="1"/>
</dbReference>
<evidence type="ECO:0000256" key="2">
    <source>
        <dbReference type="ARBA" id="ARBA00022475"/>
    </source>
</evidence>
<organism evidence="9 10">
    <name type="scientific">Candidatus Limivivens merdigallinarum</name>
    <dbReference type="NCBI Taxonomy" id="2840859"/>
    <lineage>
        <taxon>Bacteria</taxon>
        <taxon>Bacillati</taxon>
        <taxon>Bacillota</taxon>
        <taxon>Clostridia</taxon>
        <taxon>Lachnospirales</taxon>
        <taxon>Lachnospiraceae</taxon>
        <taxon>Lachnospiraceae incertae sedis</taxon>
        <taxon>Candidatus Limivivens</taxon>
    </lineage>
</organism>
<evidence type="ECO:0000259" key="8">
    <source>
        <dbReference type="Pfam" id="PF02687"/>
    </source>
</evidence>
<feature type="transmembrane region" description="Helical" evidence="7">
    <location>
        <begin position="357"/>
        <end position="382"/>
    </location>
</feature>
<keyword evidence="3 7" id="KW-0812">Transmembrane</keyword>
<dbReference type="PANTHER" id="PTHR30572">
    <property type="entry name" value="MEMBRANE COMPONENT OF TRANSPORTER-RELATED"/>
    <property type="match status" value="1"/>
</dbReference>
<evidence type="ECO:0000313" key="10">
    <source>
        <dbReference type="Proteomes" id="UP000886886"/>
    </source>
</evidence>
<feature type="transmembrane region" description="Helical" evidence="7">
    <location>
        <begin position="21"/>
        <end position="41"/>
    </location>
</feature>
<reference evidence="9" key="1">
    <citation type="submission" date="2020-10" db="EMBL/GenBank/DDBJ databases">
        <authorList>
            <person name="Gilroy R."/>
        </authorList>
    </citation>
    <scope>NUCLEOTIDE SEQUENCE</scope>
    <source>
        <strain evidence="9">ChiSjej3B21-11622</strain>
    </source>
</reference>
<evidence type="ECO:0000313" key="9">
    <source>
        <dbReference type="EMBL" id="HIQ95087.1"/>
    </source>
</evidence>
<evidence type="ECO:0000256" key="4">
    <source>
        <dbReference type="ARBA" id="ARBA00022989"/>
    </source>
</evidence>
<dbReference type="EMBL" id="DVFT01000012">
    <property type="protein sequence ID" value="HIQ95087.1"/>
    <property type="molecule type" value="Genomic_DNA"/>
</dbReference>
<feature type="transmembrane region" description="Helical" evidence="7">
    <location>
        <begin position="483"/>
        <end position="506"/>
    </location>
</feature>
<dbReference type="GO" id="GO:0022857">
    <property type="term" value="F:transmembrane transporter activity"/>
    <property type="evidence" value="ECO:0007669"/>
    <property type="project" value="TreeGrafter"/>
</dbReference>
<dbReference type="InterPro" id="IPR003838">
    <property type="entry name" value="ABC3_permease_C"/>
</dbReference>
<dbReference type="GO" id="GO:0005886">
    <property type="term" value="C:plasma membrane"/>
    <property type="evidence" value="ECO:0007669"/>
    <property type="project" value="UniProtKB-SubCell"/>
</dbReference>
<keyword evidence="4 7" id="KW-1133">Transmembrane helix</keyword>
<evidence type="ECO:0000256" key="7">
    <source>
        <dbReference type="SAM" id="Phobius"/>
    </source>
</evidence>
<comment type="similarity">
    <text evidence="6">Belongs to the ABC-4 integral membrane protein family.</text>
</comment>
<keyword evidence="2" id="KW-1003">Cell membrane</keyword>
<feature type="domain" description="ABC3 transporter permease C-terminal" evidence="8">
    <location>
        <begin position="803"/>
        <end position="909"/>
    </location>
</feature>
<dbReference type="Proteomes" id="UP000886886">
    <property type="component" value="Unassembled WGS sequence"/>
</dbReference>
<feature type="transmembrane region" description="Helical" evidence="7">
    <location>
        <begin position="792"/>
        <end position="817"/>
    </location>
</feature>
<dbReference type="AlphaFoldDB" id="A0A9D0ZSB6"/>
<evidence type="ECO:0000256" key="1">
    <source>
        <dbReference type="ARBA" id="ARBA00004651"/>
    </source>
</evidence>
<evidence type="ECO:0000256" key="3">
    <source>
        <dbReference type="ARBA" id="ARBA00022692"/>
    </source>
</evidence>
<comment type="subcellular location">
    <subcellularLocation>
        <location evidence="1">Cell membrane</location>
        <topology evidence="1">Multi-pass membrane protein</topology>
    </subcellularLocation>
</comment>